<evidence type="ECO:0000313" key="1">
    <source>
        <dbReference type="EMBL" id="ALP47227.1"/>
    </source>
</evidence>
<organism evidence="1 2">
    <name type="scientific">Vibrio phage phi-Grn1</name>
    <dbReference type="NCBI Taxonomy" id="1747713"/>
    <lineage>
        <taxon>Viruses</taxon>
        <taxon>Duplodnaviria</taxon>
        <taxon>Heunggongvirae</taxon>
        <taxon>Uroviricota</taxon>
        <taxon>Caudoviricetes</taxon>
        <taxon>Pantevenvirales</taxon>
        <taxon>Straboviridae</taxon>
        <taxon>Schizotequatrovirus</taxon>
        <taxon>Schizotequatrovirus valkk3</taxon>
    </lineage>
</organism>
<gene>
    <name evidence="1" type="ORF">phiGrn1_0072</name>
</gene>
<proteinExistence type="predicted"/>
<name>A0A140B3K9_9CAUD</name>
<dbReference type="EMBL" id="KT919972">
    <property type="protein sequence ID" value="ALP47227.1"/>
    <property type="molecule type" value="Genomic_DNA"/>
</dbReference>
<sequence length="92" mass="10184">MAKIFKLDIKLPYGKIITAALLLTVAASGFKIATSPITRPTVNEAINDTDKYKVDAFTELEAPVLEDKSFKAEDVDVTTLDNEERIKEHSKS</sequence>
<protein>
    <submittedName>
        <fullName evidence="1">Uncharacterized protein</fullName>
    </submittedName>
</protein>
<accession>A0A140B3K9</accession>
<evidence type="ECO:0000313" key="2">
    <source>
        <dbReference type="Proteomes" id="UP000230575"/>
    </source>
</evidence>
<dbReference type="Proteomes" id="UP000230575">
    <property type="component" value="Segment"/>
</dbReference>
<reference evidence="1 2" key="1">
    <citation type="journal article" date="2016" name="Front. Microbiol.">
        <title>Comparative Functional Genomic Analysis of Two Vibrio Phages Reveals Complex Metabolic Interactions with the Host Cell.</title>
        <authorList>
            <person name="Skliros D."/>
            <person name="Kalatzis P.G."/>
            <person name="Katharios P."/>
            <person name="Flemetakis E."/>
        </authorList>
    </citation>
    <scope>NUCLEOTIDE SEQUENCE [LARGE SCALE GENOMIC DNA]</scope>
</reference>